<proteinExistence type="predicted"/>
<comment type="caution">
    <text evidence="1">The sequence shown here is derived from an EMBL/GenBank/DDBJ whole genome shotgun (WGS) entry which is preliminary data.</text>
</comment>
<protein>
    <submittedName>
        <fullName evidence="1">Uncharacterized protein</fullName>
    </submittedName>
</protein>
<gene>
    <name evidence="1" type="ORF">C943_03945</name>
</gene>
<dbReference type="AlphaFoldDB" id="M7XHT9"/>
<evidence type="ECO:0000313" key="1">
    <source>
        <dbReference type="EMBL" id="EMS34128.1"/>
    </source>
</evidence>
<dbReference type="Proteomes" id="UP000010953">
    <property type="component" value="Unassembled WGS sequence"/>
</dbReference>
<evidence type="ECO:0000313" key="2">
    <source>
        <dbReference type="Proteomes" id="UP000010953"/>
    </source>
</evidence>
<reference evidence="1" key="1">
    <citation type="submission" date="2013-01" db="EMBL/GenBank/DDBJ databases">
        <title>Genome assembly of Mariniradius saccharolyticus AK6.</title>
        <authorList>
            <person name="Vaidya B."/>
            <person name="Khatri I."/>
            <person name="Tanuku N.R.S."/>
            <person name="Subramanian S."/>
            <person name="Pinnaka A."/>
        </authorList>
    </citation>
    <scope>NUCLEOTIDE SEQUENCE [LARGE SCALE GENOMIC DNA]</scope>
    <source>
        <strain evidence="1">AK6</strain>
    </source>
</reference>
<name>M7XHT9_9BACT</name>
<dbReference type="EMBL" id="AMZY02000007">
    <property type="protein sequence ID" value="EMS34128.1"/>
    <property type="molecule type" value="Genomic_DNA"/>
</dbReference>
<keyword evidence="2" id="KW-1185">Reference proteome</keyword>
<sequence>MKMREVLHGWRDFGLISTNLIRKMNLGNDYLFRHKVQIKDIPSRCLQPFQSL</sequence>
<organism evidence="1 2">
    <name type="scientific">Mariniradius saccharolyticus AK6</name>
    <dbReference type="NCBI Taxonomy" id="1239962"/>
    <lineage>
        <taxon>Bacteria</taxon>
        <taxon>Pseudomonadati</taxon>
        <taxon>Bacteroidota</taxon>
        <taxon>Cytophagia</taxon>
        <taxon>Cytophagales</taxon>
        <taxon>Cyclobacteriaceae</taxon>
        <taxon>Mariniradius</taxon>
    </lineage>
</organism>
<accession>M7XHT9</accession>
<dbReference type="InParanoid" id="M7XHT9"/>